<dbReference type="Pfam" id="PF14659">
    <property type="entry name" value="Phage_int_SAM_3"/>
    <property type="match status" value="1"/>
</dbReference>
<protein>
    <recommendedName>
        <fullName evidence="2">Integrase SAM-like N-terminal domain-containing protein</fullName>
    </recommendedName>
</protein>
<feature type="domain" description="Integrase SAM-like N-terminal" evidence="2">
    <location>
        <begin position="74"/>
        <end position="111"/>
    </location>
</feature>
<dbReference type="RefSeq" id="WP_181551160.1">
    <property type="nucleotide sequence ID" value="NZ_JACDUS010000004.1"/>
</dbReference>
<keyword evidence="4" id="KW-1185">Reference proteome</keyword>
<organism evidence="3 4">
    <name type="scientific">Desulfosalsimonas propionicica</name>
    <dbReference type="NCBI Taxonomy" id="332175"/>
    <lineage>
        <taxon>Bacteria</taxon>
        <taxon>Pseudomonadati</taxon>
        <taxon>Thermodesulfobacteriota</taxon>
        <taxon>Desulfobacteria</taxon>
        <taxon>Desulfobacterales</taxon>
        <taxon>Desulfosalsimonadaceae</taxon>
        <taxon>Desulfosalsimonas</taxon>
    </lineage>
</organism>
<dbReference type="GO" id="GO:0015074">
    <property type="term" value="P:DNA integration"/>
    <property type="evidence" value="ECO:0007669"/>
    <property type="project" value="InterPro"/>
</dbReference>
<dbReference type="InterPro" id="IPR010998">
    <property type="entry name" value="Integrase_recombinase_N"/>
</dbReference>
<name>A0A7W0HKQ1_9BACT</name>
<gene>
    <name evidence="3" type="ORF">HNR65_001836</name>
</gene>
<proteinExistence type="predicted"/>
<reference evidence="3 4" key="1">
    <citation type="submission" date="2020-07" db="EMBL/GenBank/DDBJ databases">
        <title>Genomic Encyclopedia of Type Strains, Phase IV (KMG-IV): sequencing the most valuable type-strain genomes for metagenomic binning, comparative biology and taxonomic classification.</title>
        <authorList>
            <person name="Goeker M."/>
        </authorList>
    </citation>
    <scope>NUCLEOTIDE SEQUENCE [LARGE SCALE GENOMIC DNA]</scope>
    <source>
        <strain evidence="3 4">DSM 17721</strain>
    </source>
</reference>
<dbReference type="Proteomes" id="UP000525298">
    <property type="component" value="Unassembled WGS sequence"/>
</dbReference>
<dbReference type="AlphaFoldDB" id="A0A7W0HKQ1"/>
<dbReference type="InterPro" id="IPR004107">
    <property type="entry name" value="Integrase_SAM-like_N"/>
</dbReference>
<sequence>MWGKIGFNKQRGLYYVSGKWQGKRQYYSQCPTHNGLIPCGTRRIAERLQESISIDIENGQFSPEKYKASKPLHLENYIEKWLALKKPELSEATDYDYSNSLNRHVKPVLGDNTYRT</sequence>
<evidence type="ECO:0000313" key="3">
    <source>
        <dbReference type="EMBL" id="MBA2881509.1"/>
    </source>
</evidence>
<evidence type="ECO:0000259" key="2">
    <source>
        <dbReference type="Pfam" id="PF14659"/>
    </source>
</evidence>
<comment type="caution">
    <text evidence="3">The sequence shown here is derived from an EMBL/GenBank/DDBJ whole genome shotgun (WGS) entry which is preliminary data.</text>
</comment>
<dbReference type="EMBL" id="JACDUS010000004">
    <property type="protein sequence ID" value="MBA2881509.1"/>
    <property type="molecule type" value="Genomic_DNA"/>
</dbReference>
<dbReference type="GO" id="GO:0003677">
    <property type="term" value="F:DNA binding"/>
    <property type="evidence" value="ECO:0007669"/>
    <property type="project" value="UniProtKB-KW"/>
</dbReference>
<accession>A0A7W0HKQ1</accession>
<evidence type="ECO:0000313" key="4">
    <source>
        <dbReference type="Proteomes" id="UP000525298"/>
    </source>
</evidence>
<evidence type="ECO:0000256" key="1">
    <source>
        <dbReference type="ARBA" id="ARBA00023125"/>
    </source>
</evidence>
<keyword evidence="1" id="KW-0238">DNA-binding</keyword>
<dbReference type="Gene3D" id="1.10.150.130">
    <property type="match status" value="1"/>
</dbReference>